<evidence type="ECO:0000313" key="16">
    <source>
        <dbReference type="EMBL" id="KAK0740802.1"/>
    </source>
</evidence>
<dbReference type="AlphaFoldDB" id="A0AA40EK10"/>
<dbReference type="Pfam" id="PF25790">
    <property type="entry name" value="BCD1"/>
    <property type="match status" value="1"/>
</dbReference>
<feature type="compositionally biased region" description="Acidic residues" evidence="14">
    <location>
        <begin position="359"/>
        <end position="369"/>
    </location>
</feature>
<evidence type="ECO:0000256" key="7">
    <source>
        <dbReference type="ARBA" id="ARBA00022843"/>
    </source>
</evidence>
<reference evidence="16" key="1">
    <citation type="submission" date="2023-06" db="EMBL/GenBank/DDBJ databases">
        <title>Genome-scale phylogeny and comparative genomics of the fungal order Sordariales.</title>
        <authorList>
            <consortium name="Lawrence Berkeley National Laboratory"/>
            <person name="Hensen N."/>
            <person name="Bonometti L."/>
            <person name="Westerberg I."/>
            <person name="Brannstrom I.O."/>
            <person name="Guillou S."/>
            <person name="Cros-Aarteil S."/>
            <person name="Calhoun S."/>
            <person name="Haridas S."/>
            <person name="Kuo A."/>
            <person name="Mondo S."/>
            <person name="Pangilinan J."/>
            <person name="Riley R."/>
            <person name="LaButti K."/>
            <person name="Andreopoulos B."/>
            <person name="Lipzen A."/>
            <person name="Chen C."/>
            <person name="Yanf M."/>
            <person name="Daum C."/>
            <person name="Ng V."/>
            <person name="Clum A."/>
            <person name="Steindorff A."/>
            <person name="Ohm R."/>
            <person name="Martin F."/>
            <person name="Silar P."/>
            <person name="Natvig D."/>
            <person name="Lalanne C."/>
            <person name="Gautier V."/>
            <person name="Ament-velasquez S.L."/>
            <person name="Kruys A."/>
            <person name="Hutchinson M.I."/>
            <person name="Powell A.J."/>
            <person name="Barry K."/>
            <person name="Miller A.N."/>
            <person name="Grigoriev I.V."/>
            <person name="Debuchy R."/>
            <person name="Gladieux P."/>
            <person name="Thoren M.H."/>
            <person name="Johannesson H."/>
        </authorList>
    </citation>
    <scope>NUCLEOTIDE SEQUENCE</scope>
    <source>
        <strain evidence="16">SMH3187-1</strain>
    </source>
</reference>
<comment type="similarity">
    <text evidence="9">Belongs to the BCD1 family.</text>
</comment>
<evidence type="ECO:0000256" key="4">
    <source>
        <dbReference type="ARBA" id="ARBA00022723"/>
    </source>
</evidence>
<evidence type="ECO:0000256" key="10">
    <source>
        <dbReference type="ARBA" id="ARBA00061949"/>
    </source>
</evidence>
<feature type="region of interest" description="Disordered" evidence="14">
    <location>
        <begin position="351"/>
        <end position="373"/>
    </location>
</feature>
<dbReference type="GO" id="GO:0005634">
    <property type="term" value="C:nucleus"/>
    <property type="evidence" value="ECO:0007669"/>
    <property type="project" value="TreeGrafter"/>
</dbReference>
<evidence type="ECO:0000256" key="6">
    <source>
        <dbReference type="ARBA" id="ARBA00022833"/>
    </source>
</evidence>
<evidence type="ECO:0000256" key="5">
    <source>
        <dbReference type="ARBA" id="ARBA00022771"/>
    </source>
</evidence>
<evidence type="ECO:0000256" key="9">
    <source>
        <dbReference type="ARBA" id="ARBA00049654"/>
    </source>
</evidence>
<keyword evidence="3" id="KW-0597">Phosphoprotein</keyword>
<dbReference type="GO" id="GO:0070761">
    <property type="term" value="C:pre-snoRNP complex"/>
    <property type="evidence" value="ECO:0007669"/>
    <property type="project" value="TreeGrafter"/>
</dbReference>
<keyword evidence="6" id="KW-0862">Zinc</keyword>
<dbReference type="InterPro" id="IPR057721">
    <property type="entry name" value="BCD1_alpha/beta"/>
</dbReference>
<organism evidence="16 17">
    <name type="scientific">Schizothecium vesticola</name>
    <dbReference type="NCBI Taxonomy" id="314040"/>
    <lineage>
        <taxon>Eukaryota</taxon>
        <taxon>Fungi</taxon>
        <taxon>Dikarya</taxon>
        <taxon>Ascomycota</taxon>
        <taxon>Pezizomycotina</taxon>
        <taxon>Sordariomycetes</taxon>
        <taxon>Sordariomycetidae</taxon>
        <taxon>Sordariales</taxon>
        <taxon>Schizotheciaceae</taxon>
        <taxon>Schizothecium</taxon>
    </lineage>
</organism>
<gene>
    <name evidence="16" type="ORF">B0T18DRAFT_432049</name>
</gene>
<dbReference type="InterPro" id="IPR007529">
    <property type="entry name" value="Znf_HIT"/>
</dbReference>
<keyword evidence="4" id="KW-0479">Metal-binding</keyword>
<evidence type="ECO:0000259" key="15">
    <source>
        <dbReference type="PROSITE" id="PS51083"/>
    </source>
</evidence>
<evidence type="ECO:0000256" key="12">
    <source>
        <dbReference type="ARBA" id="ARBA00077531"/>
    </source>
</evidence>
<dbReference type="FunFam" id="3.30.60.190:FF:000001">
    <property type="entry name" value="box C/D snoRNA protein 1"/>
    <property type="match status" value="1"/>
</dbReference>
<dbReference type="PANTHER" id="PTHR13483">
    <property type="entry name" value="BOX C_D SNORNA PROTEIN 1-RELATED"/>
    <property type="match status" value="1"/>
</dbReference>
<feature type="domain" description="HIT-type" evidence="15">
    <location>
        <begin position="22"/>
        <end position="56"/>
    </location>
</feature>
<dbReference type="GO" id="GO:0048254">
    <property type="term" value="P:snoRNA localization"/>
    <property type="evidence" value="ECO:0007669"/>
    <property type="project" value="TreeGrafter"/>
</dbReference>
<comment type="subunit">
    <text evidence="10">Interacts with FBL, SNU13, NOP58, NUFIP1, RUVBL1, RUVBL2 and TAF9. Interacts (via HIT-type zinc finger) with the RUVBL1/RUVBL2 complex in the presence of ADP.</text>
</comment>
<evidence type="ECO:0000256" key="14">
    <source>
        <dbReference type="SAM" id="MobiDB-lite"/>
    </source>
</evidence>
<feature type="compositionally biased region" description="Basic residues" evidence="14">
    <location>
        <begin position="237"/>
        <end position="248"/>
    </location>
</feature>
<comment type="function">
    <text evidence="8">Required for box C/D snoRNAs accumulation involved in snoRNA processing, snoRNA transport to the nucleolus and ribosome biogenesis.</text>
</comment>
<dbReference type="GO" id="GO:0000463">
    <property type="term" value="P:maturation of LSU-rRNA from tricistronic rRNA transcript (SSU-rRNA, 5.8S rRNA, LSU-rRNA)"/>
    <property type="evidence" value="ECO:0007669"/>
    <property type="project" value="TreeGrafter"/>
</dbReference>
<dbReference type="PROSITE" id="PS51083">
    <property type="entry name" value="ZF_HIT"/>
    <property type="match status" value="1"/>
</dbReference>
<feature type="region of interest" description="Disordered" evidence="14">
    <location>
        <begin position="219"/>
        <end position="259"/>
    </location>
</feature>
<keyword evidence="5 13" id="KW-0863">Zinc-finger</keyword>
<evidence type="ECO:0000256" key="11">
    <source>
        <dbReference type="ARBA" id="ARBA00068630"/>
    </source>
</evidence>
<dbReference type="Proteomes" id="UP001172155">
    <property type="component" value="Unassembled WGS sequence"/>
</dbReference>
<dbReference type="EMBL" id="JAUKUD010000006">
    <property type="protein sequence ID" value="KAK0740802.1"/>
    <property type="molecule type" value="Genomic_DNA"/>
</dbReference>
<keyword evidence="17" id="KW-1185">Reference proteome</keyword>
<accession>A0AA40EK10</accession>
<dbReference type="InterPro" id="IPR051639">
    <property type="entry name" value="BCD1"/>
</dbReference>
<dbReference type="PANTHER" id="PTHR13483:SF11">
    <property type="entry name" value="ZINC FINGER HIT DOMAIN-CONTAINING PROTEIN 3"/>
    <property type="match status" value="1"/>
</dbReference>
<name>A0AA40EK10_9PEZI</name>
<keyword evidence="1" id="KW-1017">Isopeptide bond</keyword>
<protein>
    <recommendedName>
        <fullName evidence="11">Box C/D snoRNA protein 1</fullName>
    </recommendedName>
    <alternativeName>
        <fullName evidence="12">Zinc finger HIT domain-containing protein 6</fullName>
    </alternativeName>
</protein>
<dbReference type="Pfam" id="PF04438">
    <property type="entry name" value="zf-HIT"/>
    <property type="match status" value="1"/>
</dbReference>
<evidence type="ECO:0000313" key="17">
    <source>
        <dbReference type="Proteomes" id="UP001172155"/>
    </source>
</evidence>
<dbReference type="Gene3D" id="3.30.60.190">
    <property type="match status" value="1"/>
</dbReference>
<evidence type="ECO:0000256" key="1">
    <source>
        <dbReference type="ARBA" id="ARBA00022499"/>
    </source>
</evidence>
<evidence type="ECO:0000256" key="2">
    <source>
        <dbReference type="ARBA" id="ARBA00022517"/>
    </source>
</evidence>
<evidence type="ECO:0000256" key="8">
    <source>
        <dbReference type="ARBA" id="ARBA00049598"/>
    </source>
</evidence>
<dbReference type="GO" id="GO:0000492">
    <property type="term" value="P:box C/D snoRNP assembly"/>
    <property type="evidence" value="ECO:0007669"/>
    <property type="project" value="TreeGrafter"/>
</dbReference>
<sequence length="433" mass="47806">MATPPPATAATTAPDTLLTTLCTICHAAPPKYKCPRCFTRTCSLPCIQRHKARASCDGVRNARAFVPLAQLTTPAGWDHDYNFLTSIERACERRERELAAEGAVASAREEMRGSSSKRGGAFRKVWFGDDLHHVPAGAAIPGVEEEEAVGRREEYQFDKAARRRLRQEGVEVVAMPKGMVRQRENATKWDRKTLSVNWQGKRVEDGLVHAMEWHASEVARQAKEQAREQDEDDAPAKKKRTHRAQKKKPSTEGTIQDATSTAWLPSKLLLQDSETGAWRTTWGEDDRASAWQFFLLQARPPPGEKALIPISPSDTLANALSGRTVIEFPTIYVFPTGDPLPEGFCLGSAERRKRKAEESGDEGEAEEESGSLGEAVEEAGAVAGGVVITEVAVAEAEAVEGAAMTGSRDMLKRSRKMWKRARWLAMAGRWRLM</sequence>
<evidence type="ECO:0000256" key="13">
    <source>
        <dbReference type="PROSITE-ProRule" id="PRU00453"/>
    </source>
</evidence>
<feature type="compositionally biased region" description="Basic and acidic residues" evidence="14">
    <location>
        <begin position="219"/>
        <end position="228"/>
    </location>
</feature>
<dbReference type="SUPFAM" id="SSF144232">
    <property type="entry name" value="HIT/MYND zinc finger-like"/>
    <property type="match status" value="1"/>
</dbReference>
<dbReference type="CDD" id="cd23023">
    <property type="entry name" value="zf-HIT_BCD1"/>
    <property type="match status" value="1"/>
</dbReference>
<evidence type="ECO:0000256" key="3">
    <source>
        <dbReference type="ARBA" id="ARBA00022553"/>
    </source>
</evidence>
<proteinExistence type="inferred from homology"/>
<keyword evidence="7" id="KW-0832">Ubl conjugation</keyword>
<dbReference type="GO" id="GO:0008270">
    <property type="term" value="F:zinc ion binding"/>
    <property type="evidence" value="ECO:0007669"/>
    <property type="project" value="UniProtKB-UniRule"/>
</dbReference>
<keyword evidence="2" id="KW-0690">Ribosome biogenesis</keyword>
<comment type="caution">
    <text evidence="16">The sequence shown here is derived from an EMBL/GenBank/DDBJ whole genome shotgun (WGS) entry which is preliminary data.</text>
</comment>